<dbReference type="AlphaFoldDB" id="A0A0N4ZF17"/>
<reference evidence="3" key="1">
    <citation type="submission" date="2017-02" db="UniProtKB">
        <authorList>
            <consortium name="WormBaseParasite"/>
        </authorList>
    </citation>
    <scope>IDENTIFICATION</scope>
</reference>
<feature type="chain" id="PRO_5005891613" evidence="1">
    <location>
        <begin position="20"/>
        <end position="214"/>
    </location>
</feature>
<evidence type="ECO:0000313" key="2">
    <source>
        <dbReference type="Proteomes" id="UP000038045"/>
    </source>
</evidence>
<evidence type="ECO:0000313" key="3">
    <source>
        <dbReference type="WBParaSite" id="PTRK_0000634900.1"/>
    </source>
</evidence>
<accession>A0A0N4ZF17</accession>
<proteinExistence type="predicted"/>
<name>A0A0N4ZF17_PARTI</name>
<keyword evidence="2" id="KW-1185">Reference proteome</keyword>
<dbReference type="Proteomes" id="UP000038045">
    <property type="component" value="Unplaced"/>
</dbReference>
<sequence length="214" mass="24270">MSAIIHLILLLQILHLTQGCVFTNYVHVKRFRIRGAVQCLAIGNKANFQRIQLKIEFPSGNKFILDEAETDPSDGSFSLFGICMIPSKLANQKLKLFLEFDEEPYQKPRTDRKIVLSFKDLLTNLALYGYSCTLTGEKRVIYFEDDVEYSSNNGILNIFNIYILNNEIFDVFGKIDKLTGLLIANDEGRSGSSFQLESFKNKLIKVAGAKVSIR</sequence>
<dbReference type="WBParaSite" id="PTRK_0000634900.1">
    <property type="protein sequence ID" value="PTRK_0000634900.1"/>
    <property type="gene ID" value="PTRK_0000634900"/>
</dbReference>
<protein>
    <submittedName>
        <fullName evidence="3">Uncharacterized protein</fullName>
    </submittedName>
</protein>
<feature type="signal peptide" evidence="1">
    <location>
        <begin position="1"/>
        <end position="19"/>
    </location>
</feature>
<organism evidence="2 3">
    <name type="scientific">Parastrongyloides trichosuri</name>
    <name type="common">Possum-specific nematode worm</name>
    <dbReference type="NCBI Taxonomy" id="131310"/>
    <lineage>
        <taxon>Eukaryota</taxon>
        <taxon>Metazoa</taxon>
        <taxon>Ecdysozoa</taxon>
        <taxon>Nematoda</taxon>
        <taxon>Chromadorea</taxon>
        <taxon>Rhabditida</taxon>
        <taxon>Tylenchina</taxon>
        <taxon>Panagrolaimomorpha</taxon>
        <taxon>Strongyloidoidea</taxon>
        <taxon>Strongyloididae</taxon>
        <taxon>Parastrongyloides</taxon>
    </lineage>
</organism>
<keyword evidence="1" id="KW-0732">Signal</keyword>
<evidence type="ECO:0000256" key="1">
    <source>
        <dbReference type="SAM" id="SignalP"/>
    </source>
</evidence>